<dbReference type="InterPro" id="IPR009057">
    <property type="entry name" value="Homeodomain-like_sf"/>
</dbReference>
<keyword evidence="1 2" id="KW-0238">DNA-binding</keyword>
<feature type="domain" description="HTH tetR-type" evidence="3">
    <location>
        <begin position="12"/>
        <end position="72"/>
    </location>
</feature>
<sequence>MSDSRDRQFDDLTARARIRDVALARFAEHGVKATRLQDIARDAGVSVGLVQHHFGTKDGLRDACDSYVMDVLVRRSADEAAKPEPGGLADLYDGSGLLARYLARALVDGSPAAEMFFRGAVRVTEEFLTGTWPDRFAPGSARARDAAAVMSAMHAGTIVLHTYLTRRMGVDVLAREHATAIGAAMADVYAAMGDFVRSDSGRSITEDITREHGDD</sequence>
<dbReference type="Gene3D" id="1.10.357.10">
    <property type="entry name" value="Tetracycline Repressor, domain 2"/>
    <property type="match status" value="1"/>
</dbReference>
<dbReference type="Pfam" id="PF00440">
    <property type="entry name" value="TetR_N"/>
    <property type="match status" value="1"/>
</dbReference>
<dbReference type="InterPro" id="IPR001647">
    <property type="entry name" value="HTH_TetR"/>
</dbReference>
<organism evidence="4 5">
    <name type="scientific">Streptosporangium fragile</name>
    <dbReference type="NCBI Taxonomy" id="46186"/>
    <lineage>
        <taxon>Bacteria</taxon>
        <taxon>Bacillati</taxon>
        <taxon>Actinomycetota</taxon>
        <taxon>Actinomycetes</taxon>
        <taxon>Streptosporangiales</taxon>
        <taxon>Streptosporangiaceae</taxon>
        <taxon>Streptosporangium</taxon>
    </lineage>
</organism>
<protein>
    <submittedName>
        <fullName evidence="4">TetR/AcrR family transcriptional regulator</fullName>
    </submittedName>
</protein>
<dbReference type="Proteomes" id="UP001500831">
    <property type="component" value="Unassembled WGS sequence"/>
</dbReference>
<dbReference type="PANTHER" id="PTHR30055">
    <property type="entry name" value="HTH-TYPE TRANSCRIPTIONAL REGULATOR RUTR"/>
    <property type="match status" value="1"/>
</dbReference>
<evidence type="ECO:0000313" key="5">
    <source>
        <dbReference type="Proteomes" id="UP001500831"/>
    </source>
</evidence>
<dbReference type="EMBL" id="BAAAVI010000066">
    <property type="protein sequence ID" value="GAA2899861.1"/>
    <property type="molecule type" value="Genomic_DNA"/>
</dbReference>
<name>A0ABN3W605_9ACTN</name>
<gene>
    <name evidence="4" type="ORF">GCM10010517_65430</name>
</gene>
<keyword evidence="5" id="KW-1185">Reference proteome</keyword>
<evidence type="ECO:0000256" key="2">
    <source>
        <dbReference type="PROSITE-ProRule" id="PRU00335"/>
    </source>
</evidence>
<dbReference type="RefSeq" id="WP_344979611.1">
    <property type="nucleotide sequence ID" value="NZ_BAAAVI010000066.1"/>
</dbReference>
<evidence type="ECO:0000313" key="4">
    <source>
        <dbReference type="EMBL" id="GAA2899861.1"/>
    </source>
</evidence>
<proteinExistence type="predicted"/>
<dbReference type="PROSITE" id="PS50977">
    <property type="entry name" value="HTH_TETR_2"/>
    <property type="match status" value="1"/>
</dbReference>
<accession>A0ABN3W605</accession>
<evidence type="ECO:0000259" key="3">
    <source>
        <dbReference type="PROSITE" id="PS50977"/>
    </source>
</evidence>
<evidence type="ECO:0000256" key="1">
    <source>
        <dbReference type="ARBA" id="ARBA00023125"/>
    </source>
</evidence>
<feature type="DNA-binding region" description="H-T-H motif" evidence="2">
    <location>
        <begin position="35"/>
        <end position="54"/>
    </location>
</feature>
<reference evidence="4 5" key="1">
    <citation type="journal article" date="2019" name="Int. J. Syst. Evol. Microbiol.">
        <title>The Global Catalogue of Microorganisms (GCM) 10K type strain sequencing project: providing services to taxonomists for standard genome sequencing and annotation.</title>
        <authorList>
            <consortium name="The Broad Institute Genomics Platform"/>
            <consortium name="The Broad Institute Genome Sequencing Center for Infectious Disease"/>
            <person name="Wu L."/>
            <person name="Ma J."/>
        </authorList>
    </citation>
    <scope>NUCLEOTIDE SEQUENCE [LARGE SCALE GENOMIC DNA]</scope>
    <source>
        <strain evidence="4 5">JCM 6242</strain>
    </source>
</reference>
<dbReference type="PANTHER" id="PTHR30055:SF146">
    <property type="entry name" value="HTH-TYPE TRANSCRIPTIONAL DUAL REGULATOR CECR"/>
    <property type="match status" value="1"/>
</dbReference>
<dbReference type="InterPro" id="IPR050109">
    <property type="entry name" value="HTH-type_TetR-like_transc_reg"/>
</dbReference>
<comment type="caution">
    <text evidence="4">The sequence shown here is derived from an EMBL/GenBank/DDBJ whole genome shotgun (WGS) entry which is preliminary data.</text>
</comment>
<dbReference type="SUPFAM" id="SSF46689">
    <property type="entry name" value="Homeodomain-like"/>
    <property type="match status" value="1"/>
</dbReference>